<organism evidence="1 2">
    <name type="scientific">Klebsiella spallanzanii</name>
    <dbReference type="NCBI Taxonomy" id="2587528"/>
    <lineage>
        <taxon>Bacteria</taxon>
        <taxon>Pseudomonadati</taxon>
        <taxon>Pseudomonadota</taxon>
        <taxon>Gammaproteobacteria</taxon>
        <taxon>Enterobacterales</taxon>
        <taxon>Enterobacteriaceae</taxon>
        <taxon>Klebsiella/Raoultella group</taxon>
        <taxon>Klebsiella</taxon>
    </lineage>
</organism>
<protein>
    <recommendedName>
        <fullName evidence="3">ATP-binding protein</fullName>
    </recommendedName>
</protein>
<comment type="caution">
    <text evidence="1">The sequence shown here is derived from an EMBL/GenBank/DDBJ whole genome shotgun (WGS) entry which is preliminary data.</text>
</comment>
<keyword evidence="2" id="KW-1185">Reference proteome</keyword>
<evidence type="ECO:0000313" key="1">
    <source>
        <dbReference type="EMBL" id="VUS22731.1"/>
    </source>
</evidence>
<dbReference type="InterPro" id="IPR025601">
    <property type="entry name" value="ATP-bd_sugar_transptr-like"/>
</dbReference>
<gene>
    <name evidence="1" type="ORF">SB6411_00219</name>
</gene>
<dbReference type="SUPFAM" id="SSF69279">
    <property type="entry name" value="Phage tail proteins"/>
    <property type="match status" value="1"/>
</dbReference>
<dbReference type="RefSeq" id="WP_139537074.1">
    <property type="nucleotide sequence ID" value="NZ_CABEJC010000006.1"/>
</dbReference>
<evidence type="ECO:0000313" key="2">
    <source>
        <dbReference type="Proteomes" id="UP000317652"/>
    </source>
</evidence>
<dbReference type="EMBL" id="CABGGS010000001">
    <property type="protein sequence ID" value="VUS22731.1"/>
    <property type="molecule type" value="Genomic_DNA"/>
</dbReference>
<dbReference type="Proteomes" id="UP000317652">
    <property type="component" value="Unassembled WGS sequence"/>
</dbReference>
<accession>A0ABY6V4U5</accession>
<dbReference type="Pfam" id="PF13856">
    <property type="entry name" value="Gifsy-2"/>
    <property type="match status" value="1"/>
</dbReference>
<sequence>MSNPFERIAERMDAATVRKMGKAVTINGEGCIAIESHLLAEMGAVNGDGISLVVFTSGYTPRRNDVVEFEGRAYQVTQHRLFNRKPQIWIE</sequence>
<evidence type="ECO:0008006" key="3">
    <source>
        <dbReference type="Google" id="ProtNLM"/>
    </source>
</evidence>
<dbReference type="Gene3D" id="2.40.10.210">
    <property type="entry name" value="Phage tail proteins (gpFII-like)"/>
    <property type="match status" value="1"/>
</dbReference>
<reference evidence="1 2" key="1">
    <citation type="submission" date="2019-07" db="EMBL/GenBank/DDBJ databases">
        <authorList>
            <person name="Brisse S."/>
            <person name="Rodrigues C."/>
            <person name="Thorpe H."/>
        </authorList>
    </citation>
    <scope>NUCLEOTIDE SEQUENCE [LARGE SCALE GENOMIC DNA]</scope>
    <source>
        <strain evidence="1">SB6411</strain>
    </source>
</reference>
<proteinExistence type="predicted"/>
<name>A0ABY6V4U5_9ENTR</name>